<accession>A0AAQ1P0J8</accession>
<dbReference type="AlphaFoldDB" id="A0AAQ1P0J8"/>
<protein>
    <submittedName>
        <fullName evidence="1">Uncharacterized protein</fullName>
    </submittedName>
</protein>
<dbReference type="EMBL" id="OEJX01000046">
    <property type="protein sequence ID" value="SOR62701.1"/>
    <property type="molecule type" value="Genomic_DNA"/>
</dbReference>
<dbReference type="Proteomes" id="UP000234460">
    <property type="component" value="Chromosome LMANV2"/>
</dbReference>
<evidence type="ECO:0000313" key="2">
    <source>
        <dbReference type="Proteomes" id="UP000234460"/>
    </source>
</evidence>
<gene>
    <name evidence="1" type="ORF">LMANV2_500016</name>
</gene>
<sequence length="44" mass="5005">MISLSTVNLEVGKRNADANDNLSDANYYRVPLIFIVNHCFNAKY</sequence>
<name>A0AAQ1P0J8_LEPIR</name>
<evidence type="ECO:0000313" key="1">
    <source>
        <dbReference type="EMBL" id="SOR62701.1"/>
    </source>
</evidence>
<comment type="caution">
    <text evidence="1">The sequence shown here is derived from an EMBL/GenBank/DDBJ whole genome shotgun (WGS) entry which is preliminary data.</text>
</comment>
<organism evidence="1 2">
    <name type="scientific">Leptospira interrogans serovar Manilae</name>
    <dbReference type="NCBI Taxonomy" id="214675"/>
    <lineage>
        <taxon>Bacteria</taxon>
        <taxon>Pseudomonadati</taxon>
        <taxon>Spirochaetota</taxon>
        <taxon>Spirochaetia</taxon>
        <taxon>Leptospirales</taxon>
        <taxon>Leptospiraceae</taxon>
        <taxon>Leptospira</taxon>
    </lineage>
</organism>
<reference evidence="1 2" key="1">
    <citation type="submission" date="2017-11" db="EMBL/GenBank/DDBJ databases">
        <authorList>
            <person name="Lechat P."/>
        </authorList>
    </citation>
    <scope>NUCLEOTIDE SEQUENCE [LARGE SCALE GENOMIC DNA]</scope>
    <source>
        <strain evidence="1">L495</strain>
    </source>
</reference>
<proteinExistence type="predicted"/>